<evidence type="ECO:0000313" key="3">
    <source>
        <dbReference type="Proteomes" id="UP000005566"/>
    </source>
</evidence>
<organism evidence="2 3">
    <name type="scientific">Flavobacterium frigoris (strain PS1)</name>
    <dbReference type="NCBI Taxonomy" id="1086011"/>
    <lineage>
        <taxon>Bacteria</taxon>
        <taxon>Pseudomonadati</taxon>
        <taxon>Bacteroidota</taxon>
        <taxon>Flavobacteriia</taxon>
        <taxon>Flavobacteriales</taxon>
        <taxon>Flavobacteriaceae</taxon>
        <taxon>Flavobacterium</taxon>
    </lineage>
</organism>
<dbReference type="Proteomes" id="UP000005566">
    <property type="component" value="Unassembled WGS sequence"/>
</dbReference>
<feature type="transmembrane region" description="Helical" evidence="1">
    <location>
        <begin position="82"/>
        <end position="106"/>
    </location>
</feature>
<keyword evidence="3" id="KW-1185">Reference proteome</keyword>
<keyword evidence="1" id="KW-1133">Transmembrane helix</keyword>
<gene>
    <name evidence="2" type="ORF">HJ01_00999</name>
</gene>
<sequence>MNEKTKNHLVPAIITLVFCLFCGAILYYYFSPFLIKEIDKFDLLFTWRLYLSLVLWILYLWIIKVGIKIFKFKETQGILEGVSIYFVVLGAWLSCFTLSGVLYLFLQDTPHAIDYSIVSFLISMPYVTSELIKYYVLDKNKNHQLL</sequence>
<feature type="transmembrane region" description="Helical" evidence="1">
    <location>
        <begin position="50"/>
        <end position="70"/>
    </location>
</feature>
<proteinExistence type="predicted"/>
<keyword evidence="1" id="KW-0472">Membrane</keyword>
<feature type="transmembrane region" description="Helical" evidence="1">
    <location>
        <begin position="112"/>
        <end position="136"/>
    </location>
</feature>
<protein>
    <submittedName>
        <fullName evidence="2">Uncharacterized protein</fullName>
    </submittedName>
</protein>
<evidence type="ECO:0000313" key="2">
    <source>
        <dbReference type="EMBL" id="EIA09581.1"/>
    </source>
</evidence>
<evidence type="ECO:0000256" key="1">
    <source>
        <dbReference type="SAM" id="Phobius"/>
    </source>
</evidence>
<feature type="transmembrane region" description="Helical" evidence="1">
    <location>
        <begin position="9"/>
        <end position="30"/>
    </location>
</feature>
<reference evidence="2 3" key="1">
    <citation type="journal article" date="2014" name="Acta Crystallogr. D">
        <title>Structure-based characterization and antifreeze properties of a hyperactive ice-binding protein from the Antarctic bacterium Flavobacterium frigoris PS1.</title>
        <authorList>
            <person name="Do H."/>
            <person name="Kim S.J."/>
            <person name="Kim H.J."/>
            <person name="Lee J.H."/>
        </authorList>
    </citation>
    <scope>NUCLEOTIDE SEQUENCE [LARGE SCALE GENOMIC DNA]</scope>
    <source>
        <strain evidence="2 3">PS1</strain>
    </source>
</reference>
<dbReference type="EMBL" id="AHKF01000014">
    <property type="protein sequence ID" value="EIA09581.1"/>
    <property type="molecule type" value="Genomic_DNA"/>
</dbReference>
<comment type="caution">
    <text evidence="2">The sequence shown here is derived from an EMBL/GenBank/DDBJ whole genome shotgun (WGS) entry which is preliminary data.</text>
</comment>
<accession>H7FPA1</accession>
<dbReference type="AlphaFoldDB" id="H7FPA1"/>
<keyword evidence="1" id="KW-0812">Transmembrane</keyword>
<dbReference type="RefSeq" id="WP_007137176.1">
    <property type="nucleotide sequence ID" value="NZ_AHKF01000014.1"/>
</dbReference>
<dbReference type="STRING" id="1086011.HJ01_00999"/>
<name>H7FPA1_FLAFP</name>